<evidence type="ECO:0000259" key="4">
    <source>
        <dbReference type="Pfam" id="PF18101"/>
    </source>
</evidence>
<dbReference type="InterPro" id="IPR041332">
    <property type="entry name" value="Pan3_CK"/>
</dbReference>
<dbReference type="AlphaFoldDB" id="A0A3Q0IQ34"/>
<dbReference type="KEGG" id="dci:113466851"/>
<name>A0A3Q0IQ34_DIACI</name>
<keyword evidence="3" id="KW-0067">ATP-binding</keyword>
<dbReference type="InterPro" id="IPR030844">
    <property type="entry name" value="PAN3"/>
</dbReference>
<gene>
    <name evidence="6" type="primary">LOC113466851</name>
</gene>
<evidence type="ECO:0000256" key="2">
    <source>
        <dbReference type="ARBA" id="ARBA00022741"/>
    </source>
</evidence>
<dbReference type="RefSeq" id="XP_026678409.1">
    <property type="nucleotide sequence ID" value="XM_026822608.1"/>
</dbReference>
<dbReference type="GO" id="GO:0005524">
    <property type="term" value="F:ATP binding"/>
    <property type="evidence" value="ECO:0007669"/>
    <property type="project" value="UniProtKB-KW"/>
</dbReference>
<dbReference type="GO" id="GO:0031251">
    <property type="term" value="C:PAN complex"/>
    <property type="evidence" value="ECO:0007669"/>
    <property type="project" value="InterPro"/>
</dbReference>
<dbReference type="GO" id="GO:0000932">
    <property type="term" value="C:P-body"/>
    <property type="evidence" value="ECO:0007669"/>
    <property type="project" value="TreeGrafter"/>
</dbReference>
<dbReference type="Gene3D" id="1.10.287.3700">
    <property type="match status" value="1"/>
</dbReference>
<evidence type="ECO:0000313" key="6">
    <source>
        <dbReference type="RefSeq" id="XP_026678409.1"/>
    </source>
</evidence>
<keyword evidence="2" id="KW-0547">Nucleotide-binding</keyword>
<keyword evidence="5" id="KW-1185">Reference proteome</keyword>
<dbReference type="GO" id="GO:0008143">
    <property type="term" value="F:poly(A) binding"/>
    <property type="evidence" value="ECO:0007669"/>
    <property type="project" value="TreeGrafter"/>
</dbReference>
<dbReference type="PANTHER" id="PTHR12272:SF11">
    <property type="entry name" value="PAN2-PAN3 DEADENYLATION COMPLEX SUBUNIT PAN3"/>
    <property type="match status" value="1"/>
</dbReference>
<evidence type="ECO:0000313" key="5">
    <source>
        <dbReference type="Proteomes" id="UP000079169"/>
    </source>
</evidence>
<comment type="subcellular location">
    <subcellularLocation>
        <location evidence="1">Cytoplasm</location>
    </subcellularLocation>
</comment>
<protein>
    <submittedName>
        <fullName evidence="6">PAN2-PAN3 deadenylation complex subunit PAN3-like</fullName>
    </submittedName>
</protein>
<dbReference type="GO" id="GO:0000289">
    <property type="term" value="P:nuclear-transcribed mRNA poly(A) tail shortening"/>
    <property type="evidence" value="ECO:0007669"/>
    <property type="project" value="InterPro"/>
</dbReference>
<dbReference type="PANTHER" id="PTHR12272">
    <property type="entry name" value="DEADENYLATION COMPLEX SUBUNIT PAN3"/>
    <property type="match status" value="1"/>
</dbReference>
<proteinExistence type="predicted"/>
<dbReference type="STRING" id="121845.A0A3Q0IQ34"/>
<evidence type="ECO:0000256" key="1">
    <source>
        <dbReference type="ARBA" id="ARBA00004496"/>
    </source>
</evidence>
<organism evidence="5 6">
    <name type="scientific">Diaphorina citri</name>
    <name type="common">Asian citrus psyllid</name>
    <dbReference type="NCBI Taxonomy" id="121845"/>
    <lineage>
        <taxon>Eukaryota</taxon>
        <taxon>Metazoa</taxon>
        <taxon>Ecdysozoa</taxon>
        <taxon>Arthropoda</taxon>
        <taxon>Hexapoda</taxon>
        <taxon>Insecta</taxon>
        <taxon>Pterygota</taxon>
        <taxon>Neoptera</taxon>
        <taxon>Paraneoptera</taxon>
        <taxon>Hemiptera</taxon>
        <taxon>Sternorrhyncha</taxon>
        <taxon>Psylloidea</taxon>
        <taxon>Psyllidae</taxon>
        <taxon>Diaphorininae</taxon>
        <taxon>Diaphorina</taxon>
    </lineage>
</organism>
<feature type="domain" description="Pan3 C-terminal knob" evidence="4">
    <location>
        <begin position="58"/>
        <end position="94"/>
    </location>
</feature>
<dbReference type="Pfam" id="PF18101">
    <property type="entry name" value="Pan3_CK"/>
    <property type="match status" value="1"/>
</dbReference>
<dbReference type="Proteomes" id="UP000079169">
    <property type="component" value="Unplaced"/>
</dbReference>
<sequence>MSHIVHCLNKLDAGTQEKTLEHRKRLSVASSTRRRQTLARYVSHRTLSEQARRWNTGKDYLLHQVQEDGRPWLDMSHIVHCLNKLDAGTQEKTICCIKYKKTADPG</sequence>
<dbReference type="PaxDb" id="121845-A0A3Q0IQ34"/>
<accession>A0A3Q0IQ34</accession>
<dbReference type="GeneID" id="113466851"/>
<evidence type="ECO:0000256" key="3">
    <source>
        <dbReference type="ARBA" id="ARBA00022840"/>
    </source>
</evidence>
<reference evidence="6" key="1">
    <citation type="submission" date="2025-08" db="UniProtKB">
        <authorList>
            <consortium name="RefSeq"/>
        </authorList>
    </citation>
    <scope>IDENTIFICATION</scope>
</reference>